<organism evidence="5">
    <name type="scientific">Paraconexibacter sp. AEG42_29</name>
    <dbReference type="NCBI Taxonomy" id="2997339"/>
    <lineage>
        <taxon>Bacteria</taxon>
        <taxon>Bacillati</taxon>
        <taxon>Actinomycetota</taxon>
        <taxon>Thermoleophilia</taxon>
        <taxon>Solirubrobacterales</taxon>
        <taxon>Paraconexibacteraceae</taxon>
        <taxon>Paraconexibacter</taxon>
    </lineage>
</organism>
<dbReference type="CDD" id="cd06267">
    <property type="entry name" value="PBP1_LacI_sugar_binding-like"/>
    <property type="match status" value="1"/>
</dbReference>
<evidence type="ECO:0000259" key="4">
    <source>
        <dbReference type="PROSITE" id="PS50932"/>
    </source>
</evidence>
<evidence type="ECO:0000256" key="1">
    <source>
        <dbReference type="ARBA" id="ARBA00023015"/>
    </source>
</evidence>
<protein>
    <submittedName>
        <fullName evidence="5">HTH-type transcriptional repressor CytR</fullName>
    </submittedName>
</protein>
<dbReference type="InterPro" id="IPR028082">
    <property type="entry name" value="Peripla_BP_I"/>
</dbReference>
<dbReference type="SMART" id="SM00354">
    <property type="entry name" value="HTH_LACI"/>
    <property type="match status" value="1"/>
</dbReference>
<accession>A0AAU7AZ10</accession>
<dbReference type="SUPFAM" id="SSF53822">
    <property type="entry name" value="Periplasmic binding protein-like I"/>
    <property type="match status" value="1"/>
</dbReference>
<dbReference type="PANTHER" id="PTHR30146">
    <property type="entry name" value="LACI-RELATED TRANSCRIPTIONAL REPRESSOR"/>
    <property type="match status" value="1"/>
</dbReference>
<dbReference type="Pfam" id="PF13377">
    <property type="entry name" value="Peripla_BP_3"/>
    <property type="match status" value="1"/>
</dbReference>
<dbReference type="Gene3D" id="1.10.260.40">
    <property type="entry name" value="lambda repressor-like DNA-binding domains"/>
    <property type="match status" value="1"/>
</dbReference>
<dbReference type="Gene3D" id="3.40.50.2300">
    <property type="match status" value="2"/>
</dbReference>
<keyword evidence="3" id="KW-0804">Transcription</keyword>
<dbReference type="GO" id="GO:0000976">
    <property type="term" value="F:transcription cis-regulatory region binding"/>
    <property type="evidence" value="ECO:0007669"/>
    <property type="project" value="TreeGrafter"/>
</dbReference>
<dbReference type="Pfam" id="PF00356">
    <property type="entry name" value="LacI"/>
    <property type="match status" value="1"/>
</dbReference>
<evidence type="ECO:0000256" key="2">
    <source>
        <dbReference type="ARBA" id="ARBA00023125"/>
    </source>
</evidence>
<feature type="domain" description="HTH lacI-type" evidence="4">
    <location>
        <begin position="10"/>
        <end position="66"/>
    </location>
</feature>
<sequence>MISRIGSSRVTSIDVAQRAGVSQSTVSLVLSGKGEGRVAAATADAVRTAATELGYHPNAAARTLKSGLSHTVGLVVPDITNPVFGLVLRGAQQAATAAGYTVILVDVARGDGEESVRALRAAFVDGLLVFAIAPPAAALGPGGPPVVLMDMPATDLPSVTLDLKGGVHAAMEHLLGLGHRRIAHLRADVPTPTFVARANAWARALLDAGIDPADDLIVGSLFSHTAARVAGRDLLQRSPRPTAVLCDDDVLAAGLLLAARDLGLTVPGDVSVVGFDDMPLAEMVTPPLTTVAFDVPLFGTRAFEVLLAHIRGDADAPRSTWLATRLVIRESTAPPPTS</sequence>
<dbReference type="PROSITE" id="PS50932">
    <property type="entry name" value="HTH_LACI_2"/>
    <property type="match status" value="1"/>
</dbReference>
<dbReference type="InterPro" id="IPR046335">
    <property type="entry name" value="LacI/GalR-like_sensor"/>
</dbReference>
<dbReference type="EMBL" id="CP114014">
    <property type="protein sequence ID" value="XAY06957.1"/>
    <property type="molecule type" value="Genomic_DNA"/>
</dbReference>
<dbReference type="GO" id="GO:0003700">
    <property type="term" value="F:DNA-binding transcription factor activity"/>
    <property type="evidence" value="ECO:0007669"/>
    <property type="project" value="TreeGrafter"/>
</dbReference>
<dbReference type="InterPro" id="IPR000843">
    <property type="entry name" value="HTH_LacI"/>
</dbReference>
<keyword evidence="2" id="KW-0238">DNA-binding</keyword>
<dbReference type="InterPro" id="IPR010982">
    <property type="entry name" value="Lambda_DNA-bd_dom_sf"/>
</dbReference>
<dbReference type="PANTHER" id="PTHR30146:SF138">
    <property type="entry name" value="TRANSCRIPTIONAL REGULATORY PROTEIN"/>
    <property type="match status" value="1"/>
</dbReference>
<evidence type="ECO:0000313" key="5">
    <source>
        <dbReference type="EMBL" id="XAY06957.1"/>
    </source>
</evidence>
<name>A0AAU7AZ10_9ACTN</name>
<evidence type="ECO:0000256" key="3">
    <source>
        <dbReference type="ARBA" id="ARBA00023163"/>
    </source>
</evidence>
<proteinExistence type="predicted"/>
<keyword evidence="1" id="KW-0805">Transcription regulation</keyword>
<gene>
    <name evidence="5" type="primary">cytR</name>
    <name evidence="5" type="ORF">DSM112329_03835</name>
</gene>
<dbReference type="KEGG" id="parq:DSM112329_03835"/>
<reference evidence="5" key="1">
    <citation type="submission" date="2022-12" db="EMBL/GenBank/DDBJ databases">
        <title>Paraconexibacter alkalitolerans sp. nov. and Baekduia alba sp. nov., isolated from soil and emended description of the genera Paraconexibacter (Chun et al., 2020) and Baekduia (An et al., 2020).</title>
        <authorList>
            <person name="Vieira S."/>
            <person name="Huber K.J."/>
            <person name="Geppert A."/>
            <person name="Wolf J."/>
            <person name="Neumann-Schaal M."/>
            <person name="Muesken M."/>
            <person name="Overmann J."/>
        </authorList>
    </citation>
    <scope>NUCLEOTIDE SEQUENCE</scope>
    <source>
        <strain evidence="5">AEG42_29</strain>
    </source>
</reference>
<dbReference type="SUPFAM" id="SSF47413">
    <property type="entry name" value="lambda repressor-like DNA-binding domains"/>
    <property type="match status" value="1"/>
</dbReference>
<dbReference type="CDD" id="cd01392">
    <property type="entry name" value="HTH_LacI"/>
    <property type="match status" value="1"/>
</dbReference>
<dbReference type="AlphaFoldDB" id="A0AAU7AZ10"/>